<dbReference type="Proteomes" id="UP000823399">
    <property type="component" value="Unassembled WGS sequence"/>
</dbReference>
<protein>
    <submittedName>
        <fullName evidence="2">Uncharacterized protein</fullName>
    </submittedName>
</protein>
<evidence type="ECO:0000313" key="2">
    <source>
        <dbReference type="EMBL" id="KAG2081947.1"/>
    </source>
</evidence>
<evidence type="ECO:0000256" key="1">
    <source>
        <dbReference type="SAM" id="Coils"/>
    </source>
</evidence>
<gene>
    <name evidence="2" type="ORF">F5147DRAFT_660651</name>
</gene>
<comment type="caution">
    <text evidence="2">The sequence shown here is derived from an EMBL/GenBank/DDBJ whole genome shotgun (WGS) entry which is preliminary data.</text>
</comment>
<feature type="coiled-coil region" evidence="1">
    <location>
        <begin position="93"/>
        <end position="155"/>
    </location>
</feature>
<dbReference type="OrthoDB" id="2688929at2759"/>
<name>A0A9P7EQZ9_9AGAM</name>
<sequence>MCFSAYKRAADTALTPTKASKRMRIRLESAGRSSDDKEKELNDLGSASQERTIKEYAYTLLEMLERLEYDVENSEADWFRDKKEFEETHIRHLQEIEELRMMHHDELEQYQDRIDELEEDVRYKQDIIDVLTNDVSRLEEENDRHRTDIDRMIEHSVQDGIARRVSFSALKDTVIACFDKADLDSRT</sequence>
<dbReference type="RefSeq" id="XP_041284253.1">
    <property type="nucleotide sequence ID" value="XM_041434687.1"/>
</dbReference>
<keyword evidence="1" id="KW-0175">Coiled coil</keyword>
<dbReference type="AlphaFoldDB" id="A0A9P7EQZ9"/>
<keyword evidence="3" id="KW-1185">Reference proteome</keyword>
<accession>A0A9P7EQZ9</accession>
<organism evidence="2 3">
    <name type="scientific">Suillus discolor</name>
    <dbReference type="NCBI Taxonomy" id="1912936"/>
    <lineage>
        <taxon>Eukaryota</taxon>
        <taxon>Fungi</taxon>
        <taxon>Dikarya</taxon>
        <taxon>Basidiomycota</taxon>
        <taxon>Agaricomycotina</taxon>
        <taxon>Agaricomycetes</taxon>
        <taxon>Agaricomycetidae</taxon>
        <taxon>Boletales</taxon>
        <taxon>Suillineae</taxon>
        <taxon>Suillaceae</taxon>
        <taxon>Suillus</taxon>
    </lineage>
</organism>
<proteinExistence type="predicted"/>
<evidence type="ECO:0000313" key="3">
    <source>
        <dbReference type="Proteomes" id="UP000823399"/>
    </source>
</evidence>
<dbReference type="GeneID" id="64696946"/>
<dbReference type="EMBL" id="JABBWM010000367">
    <property type="protein sequence ID" value="KAG2081947.1"/>
    <property type="molecule type" value="Genomic_DNA"/>
</dbReference>
<reference evidence="2" key="1">
    <citation type="journal article" date="2020" name="New Phytol.">
        <title>Comparative genomics reveals dynamic genome evolution in host specialist ectomycorrhizal fungi.</title>
        <authorList>
            <person name="Lofgren L.A."/>
            <person name="Nguyen N.H."/>
            <person name="Vilgalys R."/>
            <person name="Ruytinx J."/>
            <person name="Liao H.L."/>
            <person name="Branco S."/>
            <person name="Kuo A."/>
            <person name="LaButti K."/>
            <person name="Lipzen A."/>
            <person name="Andreopoulos W."/>
            <person name="Pangilinan J."/>
            <person name="Riley R."/>
            <person name="Hundley H."/>
            <person name="Na H."/>
            <person name="Barry K."/>
            <person name="Grigoriev I.V."/>
            <person name="Stajich J.E."/>
            <person name="Kennedy P.G."/>
        </authorList>
    </citation>
    <scope>NUCLEOTIDE SEQUENCE</scope>
    <source>
        <strain evidence="2">FC423</strain>
    </source>
</reference>